<keyword evidence="2" id="KW-1185">Reference proteome</keyword>
<dbReference type="EMBL" id="BDGG01000002">
    <property type="protein sequence ID" value="GAU91149.1"/>
    <property type="molecule type" value="Genomic_DNA"/>
</dbReference>
<evidence type="ECO:0000313" key="1">
    <source>
        <dbReference type="EMBL" id="GAU91149.1"/>
    </source>
</evidence>
<comment type="caution">
    <text evidence="1">The sequence shown here is derived from an EMBL/GenBank/DDBJ whole genome shotgun (WGS) entry which is preliminary data.</text>
</comment>
<gene>
    <name evidence="1" type="primary">RvY_03462-1</name>
    <name evidence="1" type="synonym">RvY_03462.1</name>
    <name evidence="1" type="ORF">RvY_03462</name>
</gene>
<organism evidence="1 2">
    <name type="scientific">Ramazzottius varieornatus</name>
    <name type="common">Water bear</name>
    <name type="synonym">Tardigrade</name>
    <dbReference type="NCBI Taxonomy" id="947166"/>
    <lineage>
        <taxon>Eukaryota</taxon>
        <taxon>Metazoa</taxon>
        <taxon>Ecdysozoa</taxon>
        <taxon>Tardigrada</taxon>
        <taxon>Eutardigrada</taxon>
        <taxon>Parachela</taxon>
        <taxon>Hypsibioidea</taxon>
        <taxon>Ramazzottiidae</taxon>
        <taxon>Ramazzottius</taxon>
    </lineage>
</organism>
<protein>
    <submittedName>
        <fullName evidence="1">Uncharacterized protein</fullName>
    </submittedName>
</protein>
<proteinExistence type="predicted"/>
<accession>A0A1D1UN46</accession>
<evidence type="ECO:0000313" key="2">
    <source>
        <dbReference type="Proteomes" id="UP000186922"/>
    </source>
</evidence>
<reference evidence="1 2" key="1">
    <citation type="journal article" date="2016" name="Nat. Commun.">
        <title>Extremotolerant tardigrade genome and improved radiotolerance of human cultured cells by tardigrade-unique protein.</title>
        <authorList>
            <person name="Hashimoto T."/>
            <person name="Horikawa D.D."/>
            <person name="Saito Y."/>
            <person name="Kuwahara H."/>
            <person name="Kozuka-Hata H."/>
            <person name="Shin-I T."/>
            <person name="Minakuchi Y."/>
            <person name="Ohishi K."/>
            <person name="Motoyama A."/>
            <person name="Aizu T."/>
            <person name="Enomoto A."/>
            <person name="Kondo K."/>
            <person name="Tanaka S."/>
            <person name="Hara Y."/>
            <person name="Koshikawa S."/>
            <person name="Sagara H."/>
            <person name="Miura T."/>
            <person name="Yokobori S."/>
            <person name="Miyagawa K."/>
            <person name="Suzuki Y."/>
            <person name="Kubo T."/>
            <person name="Oyama M."/>
            <person name="Kohara Y."/>
            <person name="Fujiyama A."/>
            <person name="Arakawa K."/>
            <person name="Katayama T."/>
            <person name="Toyoda A."/>
            <person name="Kunieda T."/>
        </authorList>
    </citation>
    <scope>NUCLEOTIDE SEQUENCE [LARGE SCALE GENOMIC DNA]</scope>
    <source>
        <strain evidence="1 2">YOKOZUNA-1</strain>
    </source>
</reference>
<name>A0A1D1UN46_RAMVA</name>
<dbReference type="Proteomes" id="UP000186922">
    <property type="component" value="Unassembled WGS sequence"/>
</dbReference>
<dbReference type="AlphaFoldDB" id="A0A1D1UN46"/>
<sequence length="79" mass="8985">MNLPLKRHLDLAVGLACPTSPVQRLPNLPSPLKKLIPEMQQVLPDQEVEECYLGSIVQLEHLREQLAMLHGQTYHEQHA</sequence>